<accession>A0A5A8CQK2</accession>
<dbReference type="Gene3D" id="3.10.450.10">
    <property type="match status" value="1"/>
</dbReference>
<dbReference type="AlphaFoldDB" id="A0A5A8CQK2"/>
<name>A0A5A8CQK2_CAFRO</name>
<gene>
    <name evidence="1" type="ORF">FNF29_02132</name>
</gene>
<dbReference type="PROSITE" id="PS00287">
    <property type="entry name" value="CYSTATIN"/>
    <property type="match status" value="1"/>
</dbReference>
<keyword evidence="2" id="KW-1185">Reference proteome</keyword>
<dbReference type="Proteomes" id="UP000323011">
    <property type="component" value="Unassembled WGS sequence"/>
</dbReference>
<dbReference type="EMBL" id="VLTN01000009">
    <property type="protein sequence ID" value="KAA0154988.1"/>
    <property type="molecule type" value="Genomic_DNA"/>
</dbReference>
<dbReference type="InterPro" id="IPR018073">
    <property type="entry name" value="Prot_inh_cystat_CS"/>
</dbReference>
<organism evidence="1 2">
    <name type="scientific">Cafeteria roenbergensis</name>
    <name type="common">Marine flagellate</name>
    <dbReference type="NCBI Taxonomy" id="33653"/>
    <lineage>
        <taxon>Eukaryota</taxon>
        <taxon>Sar</taxon>
        <taxon>Stramenopiles</taxon>
        <taxon>Bigyra</taxon>
        <taxon>Opalozoa</taxon>
        <taxon>Bicosoecida</taxon>
        <taxon>Cafeteriaceae</taxon>
        <taxon>Cafeteria</taxon>
    </lineage>
</organism>
<sequence length="91" mass="9514">MAAGGMSAIREADAEVKGQFETDAVKAAVAAKLGVCEALEVQRYRTQVVAGTNFKVHAKVDGKDVIITAFRPLPHTGEALSVSDVVEGSDL</sequence>
<dbReference type="SUPFAM" id="SSF54403">
    <property type="entry name" value="Cystatin/monellin"/>
    <property type="match status" value="1"/>
</dbReference>
<comment type="caution">
    <text evidence="1">The sequence shown here is derived from an EMBL/GenBank/DDBJ whole genome shotgun (WGS) entry which is preliminary data.</text>
</comment>
<evidence type="ECO:0000313" key="2">
    <source>
        <dbReference type="Proteomes" id="UP000323011"/>
    </source>
</evidence>
<evidence type="ECO:0008006" key="3">
    <source>
        <dbReference type="Google" id="ProtNLM"/>
    </source>
</evidence>
<reference evidence="1 2" key="1">
    <citation type="submission" date="2019-07" db="EMBL/GenBank/DDBJ databases">
        <title>Genomes of Cafeteria roenbergensis.</title>
        <authorList>
            <person name="Fischer M.G."/>
            <person name="Hackl T."/>
            <person name="Roman M."/>
        </authorList>
    </citation>
    <scope>NUCLEOTIDE SEQUENCE [LARGE SCALE GENOMIC DNA]</scope>
    <source>
        <strain evidence="1 2">BVI</strain>
    </source>
</reference>
<evidence type="ECO:0000313" key="1">
    <source>
        <dbReference type="EMBL" id="KAA0154988.1"/>
    </source>
</evidence>
<proteinExistence type="predicted"/>
<dbReference type="InterPro" id="IPR046350">
    <property type="entry name" value="Cystatin_sf"/>
</dbReference>
<protein>
    <recommendedName>
        <fullName evidence="3">Cystatin domain-containing protein</fullName>
    </recommendedName>
</protein>